<protein>
    <recommendedName>
        <fullName evidence="2">DUF4878 domain-containing protein</fullName>
    </recommendedName>
</protein>
<gene>
    <name evidence="1" type="ORF">ENJ61_05055</name>
</gene>
<dbReference type="EMBL" id="DRNB01000180">
    <property type="protein sequence ID" value="HHJ64259.1"/>
    <property type="molecule type" value="Genomic_DNA"/>
</dbReference>
<proteinExistence type="predicted"/>
<name>A0A7C5Q9Q3_AQUAO</name>
<reference evidence="1" key="1">
    <citation type="journal article" date="2020" name="mSystems">
        <title>Genome- and Community-Level Interaction Insights into Carbon Utilization and Element Cycling Functions of Hydrothermarchaeota in Hydrothermal Sediment.</title>
        <authorList>
            <person name="Zhou Z."/>
            <person name="Liu Y."/>
            <person name="Xu W."/>
            <person name="Pan J."/>
            <person name="Luo Z.H."/>
            <person name="Li M."/>
        </authorList>
    </citation>
    <scope>NUCLEOTIDE SEQUENCE [LARGE SCALE GENOMIC DNA]</scope>
    <source>
        <strain evidence="1">HyVt-501</strain>
    </source>
</reference>
<dbReference type="AlphaFoldDB" id="A0A7C5Q9Q3"/>
<organism evidence="1">
    <name type="scientific">Aquifex aeolicus</name>
    <dbReference type="NCBI Taxonomy" id="63363"/>
    <lineage>
        <taxon>Bacteria</taxon>
        <taxon>Pseudomonadati</taxon>
        <taxon>Aquificota</taxon>
        <taxon>Aquificia</taxon>
        <taxon>Aquificales</taxon>
        <taxon>Aquificaceae</taxon>
        <taxon>Aquifex</taxon>
    </lineage>
</organism>
<dbReference type="Proteomes" id="UP000885792">
    <property type="component" value="Unassembled WGS sequence"/>
</dbReference>
<evidence type="ECO:0008006" key="2">
    <source>
        <dbReference type="Google" id="ProtNLM"/>
    </source>
</evidence>
<accession>A0A7C5Q9Q3</accession>
<comment type="caution">
    <text evidence="1">The sequence shown here is derived from an EMBL/GenBank/DDBJ whole genome shotgun (WGS) entry which is preliminary data.</text>
</comment>
<evidence type="ECO:0000313" key="1">
    <source>
        <dbReference type="EMBL" id="HHJ64259.1"/>
    </source>
</evidence>
<sequence length="153" mass="17369">MLLMMGILLAGLLTVGVLSSPKEVVISYLKNLPLCLKTGMNIFVSELVDEKVARRLQIWLDAWRSSGYSSSARLLNLEFKEVKIENGSAVVVTAERWEYSYTYIDTGEVALPPQRIFYEVSYRLRREGEGWKIQEIEILKEVKEDGCGSDCGR</sequence>